<evidence type="ECO:0000259" key="11">
    <source>
        <dbReference type="Pfam" id="PF13193"/>
    </source>
</evidence>
<dbReference type="InterPro" id="IPR050237">
    <property type="entry name" value="ATP-dep_AMP-bd_enzyme"/>
</dbReference>
<evidence type="ECO:0000256" key="9">
    <source>
        <dbReference type="SAM" id="MobiDB-lite"/>
    </source>
</evidence>
<name>A0AAD1MSH8_9MYCO</name>
<gene>
    <name evidence="12" type="ORF">MLIT_13270</name>
</gene>
<dbReference type="Proteomes" id="UP000466607">
    <property type="component" value="Chromosome"/>
</dbReference>
<dbReference type="GO" id="GO:0004467">
    <property type="term" value="F:long-chain fatty acid-CoA ligase activity"/>
    <property type="evidence" value="ECO:0007669"/>
    <property type="project" value="UniProtKB-EC"/>
</dbReference>
<dbReference type="AlphaFoldDB" id="A0AAD1MSH8"/>
<evidence type="ECO:0000313" key="12">
    <source>
        <dbReference type="EMBL" id="BBY15735.1"/>
    </source>
</evidence>
<dbReference type="RefSeq" id="WP_134060994.1">
    <property type="nucleotide sequence ID" value="NZ_AP022586.1"/>
</dbReference>
<dbReference type="InterPro" id="IPR042099">
    <property type="entry name" value="ANL_N_sf"/>
</dbReference>
<dbReference type="Pfam" id="PF13193">
    <property type="entry name" value="AMP-binding_C"/>
    <property type="match status" value="1"/>
</dbReference>
<evidence type="ECO:0000256" key="7">
    <source>
        <dbReference type="ARBA" id="ARBA00080667"/>
    </source>
</evidence>
<dbReference type="InterPro" id="IPR020845">
    <property type="entry name" value="AMP-binding_CS"/>
</dbReference>
<evidence type="ECO:0000256" key="4">
    <source>
        <dbReference type="ARBA" id="ARBA00036813"/>
    </source>
</evidence>
<organism evidence="12 13">
    <name type="scientific">Mycolicibacterium litorale</name>
    <dbReference type="NCBI Taxonomy" id="758802"/>
    <lineage>
        <taxon>Bacteria</taxon>
        <taxon>Bacillati</taxon>
        <taxon>Actinomycetota</taxon>
        <taxon>Actinomycetes</taxon>
        <taxon>Mycobacteriales</taxon>
        <taxon>Mycobacteriaceae</taxon>
        <taxon>Mycolicibacterium</taxon>
    </lineage>
</organism>
<dbReference type="FunFam" id="3.30.300.30:FF:000008">
    <property type="entry name" value="2,3-dihydroxybenzoate-AMP ligase"/>
    <property type="match status" value="1"/>
</dbReference>
<feature type="region of interest" description="Disordered" evidence="9">
    <location>
        <begin position="542"/>
        <end position="564"/>
    </location>
</feature>
<feature type="domain" description="AMP-dependent synthetase/ligase" evidence="10">
    <location>
        <begin position="17"/>
        <end position="403"/>
    </location>
</feature>
<dbReference type="NCBIfam" id="NF004837">
    <property type="entry name" value="PRK06187.1"/>
    <property type="match status" value="1"/>
</dbReference>
<comment type="similarity">
    <text evidence="1">Belongs to the ATP-dependent AMP-binding enzyme family.</text>
</comment>
<dbReference type="InterPro" id="IPR025110">
    <property type="entry name" value="AMP-bd_C"/>
</dbReference>
<feature type="domain" description="AMP-binding enzyme C-terminal" evidence="11">
    <location>
        <begin position="453"/>
        <end position="527"/>
    </location>
</feature>
<proteinExistence type="inferred from homology"/>
<dbReference type="Pfam" id="PF00501">
    <property type="entry name" value="AMP-binding"/>
    <property type="match status" value="1"/>
</dbReference>
<keyword evidence="13" id="KW-1185">Reference proteome</keyword>
<sequence length="564" mass="61373">MDGLMQDRPLLISSLIEHAATFHADTEIVSRLPEGQTRRSTWSELRDHAKQVANAMAELGVTAGDRVGTLAWNSDRHLAMYYGVSGVGAVLHTINPRLFPEQIGYIVNHAEDRALFFDTTFAPLVERLAPQLDTVESFVVMTDRAGMPEIDVPNLLCWDDLVGVQSTQLAWPEFDERSASSLCYTSGTTGNPKGVLYAHRSTVLHALMELSRDTFDIHSGSTLLMVVPMFHANAWGTPYAAAMTGAKLVLPGPHLDGESVYDLMRRERVTFAACVPTVWTMLFAYLDEHPEIDAHEVGLQLAGVGGAALSQSMLERLERDFGATALQGWGMTETSPIGVIGRLLPKHAGLPREEQTAVKLKQGRGVWGVDLKIVDEDGRVLPWDGKAFGHLHVRGPWIASGYFKGEGGDQLDSEGFFPTGDVATIDADGYVHLVDRAKDVIKSGGEWISSIDLENAAMAHPTVGEAAVIGVPHPKWDERPLLLVVPRPGQRIDREELLADLAGTVAKWWLPDDVVVVDELPHTATGKLLKTALRDQYRDHTLPRITAGPDSGAPSRPAGSGPPA</sequence>
<dbReference type="PROSITE" id="PS00455">
    <property type="entry name" value="AMP_BINDING"/>
    <property type="match status" value="1"/>
</dbReference>
<evidence type="ECO:0000256" key="8">
    <source>
        <dbReference type="ARBA" id="ARBA00083882"/>
    </source>
</evidence>
<dbReference type="EMBL" id="AP022586">
    <property type="protein sequence ID" value="BBY15735.1"/>
    <property type="molecule type" value="Genomic_DNA"/>
</dbReference>
<dbReference type="InterPro" id="IPR045851">
    <property type="entry name" value="AMP-bd_C_sf"/>
</dbReference>
<evidence type="ECO:0000256" key="6">
    <source>
        <dbReference type="ARBA" id="ARBA00076959"/>
    </source>
</evidence>
<evidence type="ECO:0000313" key="13">
    <source>
        <dbReference type="Proteomes" id="UP000466607"/>
    </source>
</evidence>
<comment type="catalytic activity">
    <reaction evidence="4">
        <text>a long-chain fatty acid + ATP + CoA = a long-chain fatty acyl-CoA + AMP + diphosphate</text>
        <dbReference type="Rhea" id="RHEA:15421"/>
        <dbReference type="ChEBI" id="CHEBI:30616"/>
        <dbReference type="ChEBI" id="CHEBI:33019"/>
        <dbReference type="ChEBI" id="CHEBI:57287"/>
        <dbReference type="ChEBI" id="CHEBI:57560"/>
        <dbReference type="ChEBI" id="CHEBI:83139"/>
        <dbReference type="ChEBI" id="CHEBI:456215"/>
        <dbReference type="EC" id="6.2.1.3"/>
    </reaction>
</comment>
<reference evidence="12 13" key="1">
    <citation type="journal article" date="2019" name="Emerg. Microbes Infect.">
        <title>Comprehensive subspecies identification of 175 nontuberculous mycobacteria species based on 7547 genomic profiles.</title>
        <authorList>
            <person name="Matsumoto Y."/>
            <person name="Kinjo T."/>
            <person name="Motooka D."/>
            <person name="Nabeya D."/>
            <person name="Jung N."/>
            <person name="Uechi K."/>
            <person name="Horii T."/>
            <person name="Iida T."/>
            <person name="Fujita J."/>
            <person name="Nakamura S."/>
        </authorList>
    </citation>
    <scope>NUCLEOTIDE SEQUENCE [LARGE SCALE GENOMIC DNA]</scope>
    <source>
        <strain evidence="12 13">JCM 17423</strain>
    </source>
</reference>
<evidence type="ECO:0000256" key="2">
    <source>
        <dbReference type="ARBA" id="ARBA00022598"/>
    </source>
</evidence>
<evidence type="ECO:0000256" key="3">
    <source>
        <dbReference type="ARBA" id="ARBA00026121"/>
    </source>
</evidence>
<dbReference type="InterPro" id="IPR000873">
    <property type="entry name" value="AMP-dep_synth/lig_dom"/>
</dbReference>
<keyword evidence="2 12" id="KW-0436">Ligase</keyword>
<dbReference type="EC" id="6.2.1.3" evidence="3"/>
<dbReference type="PANTHER" id="PTHR43767:SF11">
    <property type="entry name" value="MEDIUM-CHAIN-FATTY-ACID--COA LIGASE"/>
    <property type="match status" value="1"/>
</dbReference>
<dbReference type="PANTHER" id="PTHR43767">
    <property type="entry name" value="LONG-CHAIN-FATTY-ACID--COA LIGASE"/>
    <property type="match status" value="1"/>
</dbReference>
<evidence type="ECO:0000256" key="1">
    <source>
        <dbReference type="ARBA" id="ARBA00006432"/>
    </source>
</evidence>
<evidence type="ECO:0000259" key="10">
    <source>
        <dbReference type="Pfam" id="PF00501"/>
    </source>
</evidence>
<accession>A0AAD1MSH8</accession>
<dbReference type="Gene3D" id="3.40.50.12780">
    <property type="entry name" value="N-terminal domain of ligase-like"/>
    <property type="match status" value="1"/>
</dbReference>
<dbReference type="Gene3D" id="3.30.300.30">
    <property type="match status" value="1"/>
</dbReference>
<protein>
    <recommendedName>
        <fullName evidence="5">Long-chain-fatty-acid--CoA ligase FadD13</fullName>
        <ecNumber evidence="3">6.2.1.3</ecNumber>
    </recommendedName>
    <alternativeName>
        <fullName evidence="6">Fatty acyl-CoA ligase</fullName>
    </alternativeName>
    <alternativeName>
        <fullName evidence="8">Fatty acyl-CoA synthetase</fullName>
    </alternativeName>
    <alternativeName>
        <fullName evidence="7">Very-long-chain fatty-acyl-CoA synthetase</fullName>
    </alternativeName>
</protein>
<dbReference type="CDD" id="cd12119">
    <property type="entry name" value="ttLC_FACS_AlkK_like"/>
    <property type="match status" value="1"/>
</dbReference>
<dbReference type="SUPFAM" id="SSF56801">
    <property type="entry name" value="Acetyl-CoA synthetase-like"/>
    <property type="match status" value="1"/>
</dbReference>
<feature type="compositionally biased region" description="Low complexity" evidence="9">
    <location>
        <begin position="547"/>
        <end position="564"/>
    </location>
</feature>
<evidence type="ECO:0000256" key="5">
    <source>
        <dbReference type="ARBA" id="ARBA00069710"/>
    </source>
</evidence>